<dbReference type="Pfam" id="PF24877">
    <property type="entry name" value="ILV_EDD_C"/>
    <property type="match status" value="1"/>
</dbReference>
<evidence type="ECO:0000256" key="7">
    <source>
        <dbReference type="SAM" id="Phobius"/>
    </source>
</evidence>
<dbReference type="SUPFAM" id="SSF52016">
    <property type="entry name" value="LeuD/IlvD-like"/>
    <property type="match status" value="1"/>
</dbReference>
<evidence type="ECO:0000256" key="5">
    <source>
        <dbReference type="ARBA" id="ARBA00023239"/>
    </source>
</evidence>
<evidence type="ECO:0000259" key="9">
    <source>
        <dbReference type="Pfam" id="PF24877"/>
    </source>
</evidence>
<evidence type="ECO:0000256" key="1">
    <source>
        <dbReference type="ARBA" id="ARBA00006486"/>
    </source>
</evidence>
<evidence type="ECO:0000259" key="8">
    <source>
        <dbReference type="Pfam" id="PF00920"/>
    </source>
</evidence>
<dbReference type="PROSITE" id="PS00886">
    <property type="entry name" value="ILVD_EDD_1"/>
    <property type="match status" value="1"/>
</dbReference>
<dbReference type="GO" id="GO:0051536">
    <property type="term" value="F:iron-sulfur cluster binding"/>
    <property type="evidence" value="ECO:0007669"/>
    <property type="project" value="UniProtKB-KW"/>
</dbReference>
<keyword evidence="7" id="KW-1133">Transmembrane helix</keyword>
<organism evidence="10 11">
    <name type="scientific">Abyssobacteria bacterium (strain SURF_5)</name>
    <dbReference type="NCBI Taxonomy" id="2093360"/>
    <lineage>
        <taxon>Bacteria</taxon>
        <taxon>Pseudomonadati</taxon>
        <taxon>Candidatus Hydrogenedentota</taxon>
        <taxon>Candidatus Abyssobacteria</taxon>
    </lineage>
</organism>
<keyword evidence="3" id="KW-0408">Iron</keyword>
<reference evidence="10 11" key="1">
    <citation type="journal article" date="2017" name="ISME J.">
        <title>Energy and carbon metabolisms in a deep terrestrial subsurface fluid microbial community.</title>
        <authorList>
            <person name="Momper L."/>
            <person name="Jungbluth S.P."/>
            <person name="Lee M.D."/>
            <person name="Amend J.P."/>
        </authorList>
    </citation>
    <scope>NUCLEOTIDE SEQUENCE [LARGE SCALE GENOMIC DNA]</scope>
    <source>
        <strain evidence="10">SURF_5</strain>
    </source>
</reference>
<dbReference type="Pfam" id="PF00920">
    <property type="entry name" value="ILVD_EDD_N"/>
    <property type="match status" value="1"/>
</dbReference>
<dbReference type="InterPro" id="IPR056740">
    <property type="entry name" value="ILV_EDD_C"/>
</dbReference>
<dbReference type="AlphaFoldDB" id="A0A3A4PDF8"/>
<keyword evidence="4" id="KW-0411">Iron-sulfur</keyword>
<dbReference type="SUPFAM" id="SSF143975">
    <property type="entry name" value="IlvD/EDD N-terminal domain-like"/>
    <property type="match status" value="1"/>
</dbReference>
<dbReference type="GO" id="GO:0046872">
    <property type="term" value="F:metal ion binding"/>
    <property type="evidence" value="ECO:0007669"/>
    <property type="project" value="UniProtKB-KW"/>
</dbReference>
<dbReference type="Gene3D" id="3.50.30.80">
    <property type="entry name" value="IlvD/EDD C-terminal domain-like"/>
    <property type="match status" value="1"/>
</dbReference>
<evidence type="ECO:0000256" key="6">
    <source>
        <dbReference type="SAM" id="MobiDB-lite"/>
    </source>
</evidence>
<feature type="transmembrane region" description="Helical" evidence="7">
    <location>
        <begin position="204"/>
        <end position="225"/>
    </location>
</feature>
<comment type="similarity">
    <text evidence="1">Belongs to the IlvD/Edd family.</text>
</comment>
<proteinExistence type="inferred from homology"/>
<evidence type="ECO:0000256" key="3">
    <source>
        <dbReference type="ARBA" id="ARBA00023004"/>
    </source>
</evidence>
<evidence type="ECO:0000256" key="2">
    <source>
        <dbReference type="ARBA" id="ARBA00022723"/>
    </source>
</evidence>
<accession>A0A3A4PDF8</accession>
<feature type="region of interest" description="Disordered" evidence="6">
    <location>
        <begin position="1"/>
        <end position="22"/>
    </location>
</feature>
<dbReference type="PANTHER" id="PTHR43661">
    <property type="entry name" value="D-XYLONATE DEHYDRATASE"/>
    <property type="match status" value="1"/>
</dbReference>
<dbReference type="GO" id="GO:0016836">
    <property type="term" value="F:hydro-lyase activity"/>
    <property type="evidence" value="ECO:0007669"/>
    <property type="project" value="TreeGrafter"/>
</dbReference>
<dbReference type="PANTHER" id="PTHR43661:SF3">
    <property type="entry name" value="D-XYLONATE DEHYDRATASE YAGF-RELATED"/>
    <property type="match status" value="1"/>
</dbReference>
<keyword evidence="5" id="KW-0456">Lyase</keyword>
<keyword evidence="7" id="KW-0472">Membrane</keyword>
<sequence length="578" mass="62601">MPHRKKDRLSTERRAAAPEADSLRLGTGWTKNDLEKPWALIECSGGDSHPCSVHLKSLADNVRDGILEEGGAPAQYFCTDICDGVAQGTEAMNYSLASREMLAMVGELHANTGHFDCVAFVSGCDKSLPAHLIAAARLKMPAIVVPGGVMQTGPSETTLDMVGTYASLYRRRKMTRKDYQFYREHACPSAGACAFMGTAGTMQILAEAIGMALPGSALLPAGYFLQKRMARSTGRRLLNLFDRRITADKIMTQQALDNAVIIHAAIGGSTNALLHLPAIAHQLGLSFSLRKVAEINSRIPFILNVRPSGMHPSNLVWAAGGVPAIMWELEDFLAMDALTVTGKTVGENLEDLKKTGHFEMLPRFLENHALSKIDIIRTVTDPLQEAGGLAVLWGNLAPEGAVLKRSAIIKEMLKFTGRARVFENSGDALEAIYNKRIVPGDALVIRYQGPKSNGMPEQFYVTEAISSDRVLNRSVALITDGRFSGGSKGPCIGHVSPEAAAGGPIAAVQENDLILIDVENGQLELIGTEGKERSPSAMEKILKKRLKDVQPYQAPRRSGLLKIYTERCVSAHLGAYME</sequence>
<dbReference type="InterPro" id="IPR042096">
    <property type="entry name" value="Dihydro-acid_dehy_C"/>
</dbReference>
<evidence type="ECO:0000313" key="10">
    <source>
        <dbReference type="EMBL" id="RJP26014.1"/>
    </source>
</evidence>
<feature type="domain" description="Dihydroxy-acid/6-phosphogluconate dehydratase N-terminal" evidence="8">
    <location>
        <begin position="36"/>
        <end position="348"/>
    </location>
</feature>
<dbReference type="EMBL" id="QZKU01000014">
    <property type="protein sequence ID" value="RJP26014.1"/>
    <property type="molecule type" value="Genomic_DNA"/>
</dbReference>
<dbReference type="InterPro" id="IPR020558">
    <property type="entry name" value="DiOHA_6PGluconate_deHydtase_CS"/>
</dbReference>
<gene>
    <name evidence="10" type="ORF">C4520_01380</name>
</gene>
<evidence type="ECO:0000256" key="4">
    <source>
        <dbReference type="ARBA" id="ARBA00023014"/>
    </source>
</evidence>
<dbReference type="Proteomes" id="UP000265882">
    <property type="component" value="Unassembled WGS sequence"/>
</dbReference>
<dbReference type="PROSITE" id="PS00887">
    <property type="entry name" value="ILVD_EDD_2"/>
    <property type="match status" value="1"/>
</dbReference>
<dbReference type="InterPro" id="IPR037237">
    <property type="entry name" value="IlvD/EDD_N"/>
</dbReference>
<keyword evidence="7" id="KW-0812">Transmembrane</keyword>
<dbReference type="GO" id="GO:0005829">
    <property type="term" value="C:cytosol"/>
    <property type="evidence" value="ECO:0007669"/>
    <property type="project" value="TreeGrafter"/>
</dbReference>
<protein>
    <submittedName>
        <fullName evidence="10">Dihydroxy-acid dehydratase</fullName>
    </submittedName>
</protein>
<name>A0A3A4PDF8_ABYX5</name>
<comment type="caution">
    <text evidence="10">The sequence shown here is derived from an EMBL/GenBank/DDBJ whole genome shotgun (WGS) entry which is preliminary data.</text>
</comment>
<evidence type="ECO:0000313" key="11">
    <source>
        <dbReference type="Proteomes" id="UP000265882"/>
    </source>
</evidence>
<dbReference type="InterPro" id="IPR000581">
    <property type="entry name" value="ILV_EDD_N"/>
</dbReference>
<dbReference type="FunFam" id="3.50.30.80:FF:000001">
    <property type="entry name" value="Dihydroxy-acid dehydratase"/>
    <property type="match status" value="1"/>
</dbReference>
<feature type="domain" description="Dihydroxy-acid/6-phosphogluconate dehydratase C-terminal" evidence="9">
    <location>
        <begin position="374"/>
        <end position="575"/>
    </location>
</feature>
<keyword evidence="2" id="KW-0479">Metal-binding</keyword>